<dbReference type="GO" id="GO:0008270">
    <property type="term" value="F:zinc ion binding"/>
    <property type="evidence" value="ECO:0007669"/>
    <property type="project" value="UniProtKB-KW"/>
</dbReference>
<evidence type="ECO:0000256" key="1">
    <source>
        <dbReference type="PROSITE-ProRule" id="PRU00325"/>
    </source>
</evidence>
<proteinExistence type="predicted"/>
<evidence type="ECO:0000259" key="2">
    <source>
        <dbReference type="PROSITE" id="PS50966"/>
    </source>
</evidence>
<dbReference type="PROSITE" id="PS50966">
    <property type="entry name" value="ZF_SWIM"/>
    <property type="match status" value="1"/>
</dbReference>
<keyword evidence="4" id="KW-1185">Reference proteome</keyword>
<dbReference type="Proteomes" id="UP000276133">
    <property type="component" value="Unassembled WGS sequence"/>
</dbReference>
<name>A0A3M7S024_BRAPC</name>
<dbReference type="AlphaFoldDB" id="A0A3M7S024"/>
<feature type="domain" description="SWIM-type" evidence="2">
    <location>
        <begin position="59"/>
        <end position="88"/>
    </location>
</feature>
<dbReference type="OrthoDB" id="10148323at2759"/>
<evidence type="ECO:0000313" key="4">
    <source>
        <dbReference type="Proteomes" id="UP000276133"/>
    </source>
</evidence>
<feature type="non-terminal residue" evidence="3">
    <location>
        <position position="172"/>
    </location>
</feature>
<dbReference type="InterPro" id="IPR007527">
    <property type="entry name" value="Znf_SWIM"/>
</dbReference>
<protein>
    <recommendedName>
        <fullName evidence="2">SWIM-type domain-containing protein</fullName>
    </recommendedName>
</protein>
<keyword evidence="1" id="KW-0863">Zinc-finger</keyword>
<dbReference type="EMBL" id="REGN01002277">
    <property type="protein sequence ID" value="RNA29092.1"/>
    <property type="molecule type" value="Genomic_DNA"/>
</dbReference>
<organism evidence="3 4">
    <name type="scientific">Brachionus plicatilis</name>
    <name type="common">Marine rotifer</name>
    <name type="synonym">Brachionus muelleri</name>
    <dbReference type="NCBI Taxonomy" id="10195"/>
    <lineage>
        <taxon>Eukaryota</taxon>
        <taxon>Metazoa</taxon>
        <taxon>Spiralia</taxon>
        <taxon>Gnathifera</taxon>
        <taxon>Rotifera</taxon>
        <taxon>Eurotatoria</taxon>
        <taxon>Monogononta</taxon>
        <taxon>Pseudotrocha</taxon>
        <taxon>Ploima</taxon>
        <taxon>Brachionidae</taxon>
        <taxon>Brachionus</taxon>
    </lineage>
</organism>
<reference evidence="3 4" key="1">
    <citation type="journal article" date="2018" name="Sci. Rep.">
        <title>Genomic signatures of local adaptation to the degree of environmental predictability in rotifers.</title>
        <authorList>
            <person name="Franch-Gras L."/>
            <person name="Hahn C."/>
            <person name="Garcia-Roger E.M."/>
            <person name="Carmona M.J."/>
            <person name="Serra M."/>
            <person name="Gomez A."/>
        </authorList>
    </citation>
    <scope>NUCLEOTIDE SEQUENCE [LARGE SCALE GENOMIC DNA]</scope>
    <source>
        <strain evidence="3">HYR1</strain>
    </source>
</reference>
<comment type="caution">
    <text evidence="3">The sequence shown here is derived from an EMBL/GenBank/DDBJ whole genome shotgun (WGS) entry which is preliminary data.</text>
</comment>
<keyword evidence="1" id="KW-0862">Zinc</keyword>
<evidence type="ECO:0000313" key="3">
    <source>
        <dbReference type="EMBL" id="RNA29092.1"/>
    </source>
</evidence>
<sequence length="172" mass="19247">MTTDDTSDDENEIVDKPFELKSRFNSKISRALWFVEKDKIKFDIGLKLYFVTDEKNNCFQVKLLPKLSCTCPEKSSCCHILAVQSINGLDISNNYKIPNLTSLTKSKNSGLTGRKKKGHLINSIDPSLNTASVLLPVSTKPVSTQSVSTHPDVRCLLSDLLLETENRDEILD</sequence>
<accession>A0A3M7S024</accession>
<keyword evidence="1" id="KW-0479">Metal-binding</keyword>
<gene>
    <name evidence="3" type="ORF">BpHYR1_012405</name>
</gene>